<protein>
    <recommendedName>
        <fullName evidence="4">DUF2306 domain-containing protein</fullName>
    </recommendedName>
</protein>
<feature type="transmembrane region" description="Helical" evidence="1">
    <location>
        <begin position="6"/>
        <end position="27"/>
    </location>
</feature>
<organism evidence="2 3">
    <name type="scientific">Aliiglaciecola litoralis</name>
    <dbReference type="NCBI Taxonomy" id="582857"/>
    <lineage>
        <taxon>Bacteria</taxon>
        <taxon>Pseudomonadati</taxon>
        <taxon>Pseudomonadota</taxon>
        <taxon>Gammaproteobacteria</taxon>
        <taxon>Alteromonadales</taxon>
        <taxon>Alteromonadaceae</taxon>
        <taxon>Aliiglaciecola</taxon>
    </lineage>
</organism>
<reference evidence="2 3" key="1">
    <citation type="journal article" date="2019" name="Int. J. Syst. Evol. Microbiol.">
        <title>The Global Catalogue of Microorganisms (GCM) 10K type strain sequencing project: providing services to taxonomists for standard genome sequencing and annotation.</title>
        <authorList>
            <consortium name="The Broad Institute Genomics Platform"/>
            <consortium name="The Broad Institute Genome Sequencing Center for Infectious Disease"/>
            <person name="Wu L."/>
            <person name="Ma J."/>
        </authorList>
    </citation>
    <scope>NUCLEOTIDE SEQUENCE [LARGE SCALE GENOMIC DNA]</scope>
    <source>
        <strain evidence="2 3">JCM 15896</strain>
    </source>
</reference>
<feature type="transmembrane region" description="Helical" evidence="1">
    <location>
        <begin position="136"/>
        <end position="156"/>
    </location>
</feature>
<dbReference type="EMBL" id="BAAAFD010000001">
    <property type="protein sequence ID" value="GAA0852987.1"/>
    <property type="molecule type" value="Genomic_DNA"/>
</dbReference>
<keyword evidence="1" id="KW-0812">Transmembrane</keyword>
<keyword evidence="1" id="KW-1133">Transmembrane helix</keyword>
<gene>
    <name evidence="2" type="ORF">GCM10009114_04610</name>
</gene>
<feature type="transmembrane region" description="Helical" evidence="1">
    <location>
        <begin position="94"/>
        <end position="116"/>
    </location>
</feature>
<keyword evidence="3" id="KW-1185">Reference proteome</keyword>
<evidence type="ECO:0008006" key="4">
    <source>
        <dbReference type="Google" id="ProtNLM"/>
    </source>
</evidence>
<evidence type="ECO:0000313" key="2">
    <source>
        <dbReference type="EMBL" id="GAA0852987.1"/>
    </source>
</evidence>
<comment type="caution">
    <text evidence="2">The sequence shown here is derived from an EMBL/GenBank/DDBJ whole genome shotgun (WGS) entry which is preliminary data.</text>
</comment>
<evidence type="ECO:0000256" key="1">
    <source>
        <dbReference type="SAM" id="Phobius"/>
    </source>
</evidence>
<dbReference type="Proteomes" id="UP001500359">
    <property type="component" value="Unassembled WGS sequence"/>
</dbReference>
<evidence type="ECO:0000313" key="3">
    <source>
        <dbReference type="Proteomes" id="UP001500359"/>
    </source>
</evidence>
<dbReference type="RefSeq" id="WP_343856135.1">
    <property type="nucleotide sequence ID" value="NZ_BAAAFD010000001.1"/>
</dbReference>
<proteinExistence type="predicted"/>
<sequence length="160" mass="17552">MPEISAFGWFHTIMGIIALLTGFYTLVKYKVISLQNLTGKIYLLTTLLAAASALGIYARGEFNIAHALAILTLLALAAGFIAEKTQVLGKLSPYAQALCYSATLLFHMIPAITDGLMRLPVSDPVVTHIEDPMLKAFYLVFLIAYVVGFSAQVLWLRKRT</sequence>
<feature type="transmembrane region" description="Helical" evidence="1">
    <location>
        <begin position="39"/>
        <end position="58"/>
    </location>
</feature>
<accession>A0ABN1LCX6</accession>
<name>A0ABN1LCX6_9ALTE</name>
<feature type="transmembrane region" description="Helical" evidence="1">
    <location>
        <begin position="64"/>
        <end position="82"/>
    </location>
</feature>
<keyword evidence="1" id="KW-0472">Membrane</keyword>